<dbReference type="RefSeq" id="WP_012799822.1">
    <property type="nucleotide sequence ID" value="NC_013165.1"/>
</dbReference>
<dbReference type="EMBL" id="CP001684">
    <property type="protein sequence ID" value="ACV23726.1"/>
    <property type="molecule type" value="Genomic_DNA"/>
</dbReference>
<dbReference type="HOGENOM" id="CLU_939746_0_0_11"/>
<keyword evidence="3" id="KW-1185">Reference proteome</keyword>
<evidence type="ECO:0000313" key="3">
    <source>
        <dbReference type="Proteomes" id="UP000002026"/>
    </source>
</evidence>
<protein>
    <submittedName>
        <fullName evidence="2">Uncharacterized protein</fullName>
    </submittedName>
</protein>
<dbReference type="Proteomes" id="UP000002026">
    <property type="component" value="Chromosome"/>
</dbReference>
<dbReference type="AlphaFoldDB" id="C7N3K3"/>
<accession>C7N3K3</accession>
<dbReference type="KEGG" id="shi:Shel_27280"/>
<feature type="compositionally biased region" description="Acidic residues" evidence="1">
    <location>
        <begin position="52"/>
        <end position="66"/>
    </location>
</feature>
<sequence>MTAKAQSTSKRPLLVIAAIVLTVAVFAIEYANDMTNSQAMTEEVATEASNTAEDDSQAAAETESESEEAKAAEARNRAAVRGSGGESTDAEEVGESEEAEEYNVIAIGTLPMDDFEAYKAGEARFDLALCDGSIALWDNKATVKLIRDGESEQHNFIRYENGPQKEGVRQYFERGGESSWVLVVPDEHNGTMRVFDRDDDGESLYVLRVEPAGAAVAGSEQFVGTWQRQEGESLTITPGGTVLFMDLEGNLGSVNDYTIDGEVLTTADGFVTLEIQDEQLVLMRDGYENLYFDRVE</sequence>
<organism evidence="2 3">
    <name type="scientific">Slackia heliotrinireducens (strain ATCC 29202 / DSM 20476 / NCTC 11029 / RHS 1)</name>
    <name type="common">Peptococcus heliotrinreducens</name>
    <dbReference type="NCBI Taxonomy" id="471855"/>
    <lineage>
        <taxon>Bacteria</taxon>
        <taxon>Bacillati</taxon>
        <taxon>Actinomycetota</taxon>
        <taxon>Coriobacteriia</taxon>
        <taxon>Eggerthellales</taxon>
        <taxon>Eggerthellaceae</taxon>
        <taxon>Slackia</taxon>
    </lineage>
</organism>
<reference evidence="2 3" key="1">
    <citation type="journal article" date="2009" name="Stand. Genomic Sci.">
        <title>Complete genome sequence of Slackia heliotrinireducens type strain (RHS 1).</title>
        <authorList>
            <person name="Pukall R."/>
            <person name="Lapidus A."/>
            <person name="Nolan M."/>
            <person name="Copeland A."/>
            <person name="Glavina Del Rio T."/>
            <person name="Lucas S."/>
            <person name="Chen F."/>
            <person name="Tice H."/>
            <person name="Cheng J.F."/>
            <person name="Chertkov O."/>
            <person name="Bruce D."/>
            <person name="Goodwin L."/>
            <person name="Kuske C."/>
            <person name="Brettin T."/>
            <person name="Detter J.C."/>
            <person name="Han C."/>
            <person name="Pitluck S."/>
            <person name="Pati A."/>
            <person name="Mavrommatis K."/>
            <person name="Ivanova N."/>
            <person name="Ovchinnikova G."/>
            <person name="Chen A."/>
            <person name="Palaniappan K."/>
            <person name="Schneider S."/>
            <person name="Rohde M."/>
            <person name="Chain P."/>
            <person name="D'haeseleer P."/>
            <person name="Goker M."/>
            <person name="Bristow J."/>
            <person name="Eisen J.A."/>
            <person name="Markowitz V."/>
            <person name="Kyrpides N.C."/>
            <person name="Klenk H.P."/>
            <person name="Hugenholtz P."/>
        </authorList>
    </citation>
    <scope>NUCLEOTIDE SEQUENCE [LARGE SCALE GENOMIC DNA]</scope>
    <source>
        <strain evidence="3">ATCC 29202 / DSM 20476 / NCTC 11029 / RHS 1</strain>
    </source>
</reference>
<evidence type="ECO:0000256" key="1">
    <source>
        <dbReference type="SAM" id="MobiDB-lite"/>
    </source>
</evidence>
<feature type="region of interest" description="Disordered" evidence="1">
    <location>
        <begin position="41"/>
        <end position="99"/>
    </location>
</feature>
<name>C7N3K3_SLAHD</name>
<feature type="compositionally biased region" description="Basic and acidic residues" evidence="1">
    <location>
        <begin position="67"/>
        <end position="76"/>
    </location>
</feature>
<proteinExistence type="predicted"/>
<feature type="compositionally biased region" description="Acidic residues" evidence="1">
    <location>
        <begin position="88"/>
        <end position="99"/>
    </location>
</feature>
<gene>
    <name evidence="2" type="ordered locus">Shel_27280</name>
</gene>
<evidence type="ECO:0000313" key="2">
    <source>
        <dbReference type="EMBL" id="ACV23726.1"/>
    </source>
</evidence>